<proteinExistence type="predicted"/>
<evidence type="ECO:0000313" key="3">
    <source>
        <dbReference type="Proteomes" id="UP000001067"/>
    </source>
</evidence>
<accession>E3RJ31</accession>
<feature type="non-terminal residue" evidence="2">
    <location>
        <position position="139"/>
    </location>
</feature>
<keyword evidence="3" id="KW-1185">Reference proteome</keyword>
<sequence>MLIQDFQGTFTGWSIAHFNAMDTRVRTAVKNILRDRGVYIEKNSRNTIAQQLFDVLILTRSPDWPMDELNVMRLNPEFKCRQIAEEAQQARATQQGSNPPTQNPSTSYTASPAQTNITALTNLAKVYSEEEKFSGDKYD</sequence>
<evidence type="ECO:0000313" key="2">
    <source>
        <dbReference type="EMBL" id="EFQ94268.1"/>
    </source>
</evidence>
<dbReference type="AlphaFoldDB" id="E3RJ31"/>
<dbReference type="HOGENOM" id="CLU_1849984_0_0_1"/>
<reference evidence="2 3" key="1">
    <citation type="journal article" date="2010" name="Genome Biol.">
        <title>A first genome assembly of the barley fungal pathogen Pyrenophora teres f. teres.</title>
        <authorList>
            <person name="Ellwood S.R."/>
            <person name="Liu Z."/>
            <person name="Syme R.A."/>
            <person name="Lai Z."/>
            <person name="Hane J.K."/>
            <person name="Keiper F."/>
            <person name="Moffat C.S."/>
            <person name="Oliver R.P."/>
            <person name="Friesen T.L."/>
        </authorList>
    </citation>
    <scope>NUCLEOTIDE SEQUENCE [LARGE SCALE GENOMIC DNA]</scope>
    <source>
        <strain evidence="2 3">0-1</strain>
    </source>
</reference>
<feature type="compositionally biased region" description="Polar residues" evidence="1">
    <location>
        <begin position="96"/>
        <end position="114"/>
    </location>
</feature>
<dbReference type="EMBL" id="GL533426">
    <property type="protein sequence ID" value="EFQ94268.1"/>
    <property type="molecule type" value="Genomic_DNA"/>
</dbReference>
<protein>
    <submittedName>
        <fullName evidence="2">Uncharacterized protein</fullName>
    </submittedName>
</protein>
<dbReference type="Proteomes" id="UP000001067">
    <property type="component" value="Unassembled WGS sequence"/>
</dbReference>
<dbReference type="KEGG" id="pte:PTT_08114"/>
<gene>
    <name evidence="2" type="ORF">PTT_08114</name>
</gene>
<name>E3RJ31_PYRTT</name>
<organism evidence="3">
    <name type="scientific">Pyrenophora teres f. teres (strain 0-1)</name>
    <name type="common">Barley net blotch fungus</name>
    <name type="synonym">Drechslera teres f. teres</name>
    <dbReference type="NCBI Taxonomy" id="861557"/>
    <lineage>
        <taxon>Eukaryota</taxon>
        <taxon>Fungi</taxon>
        <taxon>Dikarya</taxon>
        <taxon>Ascomycota</taxon>
        <taxon>Pezizomycotina</taxon>
        <taxon>Dothideomycetes</taxon>
        <taxon>Pleosporomycetidae</taxon>
        <taxon>Pleosporales</taxon>
        <taxon>Pleosporineae</taxon>
        <taxon>Pleosporaceae</taxon>
        <taxon>Pyrenophora</taxon>
    </lineage>
</organism>
<feature type="compositionally biased region" description="Low complexity" evidence="1">
    <location>
        <begin position="86"/>
        <end position="95"/>
    </location>
</feature>
<evidence type="ECO:0000256" key="1">
    <source>
        <dbReference type="SAM" id="MobiDB-lite"/>
    </source>
</evidence>
<feature type="region of interest" description="Disordered" evidence="1">
    <location>
        <begin position="86"/>
        <end position="114"/>
    </location>
</feature>